<evidence type="ECO:0000256" key="2">
    <source>
        <dbReference type="ARBA" id="ARBA00022695"/>
    </source>
</evidence>
<gene>
    <name evidence="8" type="ORF">CCR75_007374</name>
</gene>
<dbReference type="EMBL" id="SHOA02000008">
    <property type="protein sequence ID" value="TDH66313.1"/>
    <property type="molecule type" value="Genomic_DNA"/>
</dbReference>
<keyword evidence="4" id="KW-0255">Endonuclease</keyword>
<sequence>MLFKQLRIVLSMPRFGTAESKLTFSIFCGASDFAIGSALLQIDADGRERVNAFESRQLKSAEKNYPVDDKELLATKYALVKFRDHLLGSKPFVIYTDHASLRTGTKSPHLSQRMARWLSFFAEYNFEVTYKPGKQNALADALLRRPDYELSHVTTIVSPIP</sequence>
<dbReference type="InterPro" id="IPR041373">
    <property type="entry name" value="RT_RNaseH"/>
</dbReference>
<dbReference type="CDD" id="cd09274">
    <property type="entry name" value="RNase_HI_RT_Ty3"/>
    <property type="match status" value="1"/>
</dbReference>
<reference evidence="8 9" key="1">
    <citation type="journal article" date="2021" name="Genome Biol.">
        <title>AFLAP: assembly-free linkage analysis pipeline using k-mers from genome sequencing data.</title>
        <authorList>
            <person name="Fletcher K."/>
            <person name="Zhang L."/>
            <person name="Gil J."/>
            <person name="Han R."/>
            <person name="Cavanaugh K."/>
            <person name="Michelmore R."/>
        </authorList>
    </citation>
    <scope>NUCLEOTIDE SEQUENCE [LARGE SCALE GENOMIC DNA]</scope>
    <source>
        <strain evidence="8 9">SF5</strain>
    </source>
</reference>
<evidence type="ECO:0000313" key="8">
    <source>
        <dbReference type="EMBL" id="TDH66313.1"/>
    </source>
</evidence>
<comment type="caution">
    <text evidence="8">The sequence shown here is derived from an EMBL/GenBank/DDBJ whole genome shotgun (WGS) entry which is preliminary data.</text>
</comment>
<dbReference type="KEGG" id="blac:94351106"/>
<evidence type="ECO:0000256" key="6">
    <source>
        <dbReference type="ARBA" id="ARBA00022918"/>
    </source>
</evidence>
<evidence type="ECO:0000259" key="7">
    <source>
        <dbReference type="Pfam" id="PF17917"/>
    </source>
</evidence>
<evidence type="ECO:0000256" key="1">
    <source>
        <dbReference type="ARBA" id="ARBA00022679"/>
    </source>
</evidence>
<dbReference type="GO" id="GO:0003964">
    <property type="term" value="F:RNA-directed DNA polymerase activity"/>
    <property type="evidence" value="ECO:0007669"/>
    <property type="project" value="UniProtKB-KW"/>
</dbReference>
<evidence type="ECO:0000256" key="4">
    <source>
        <dbReference type="ARBA" id="ARBA00022759"/>
    </source>
</evidence>
<organism evidence="8 9">
    <name type="scientific">Bremia lactucae</name>
    <name type="common">Lettuce downy mildew</name>
    <dbReference type="NCBI Taxonomy" id="4779"/>
    <lineage>
        <taxon>Eukaryota</taxon>
        <taxon>Sar</taxon>
        <taxon>Stramenopiles</taxon>
        <taxon>Oomycota</taxon>
        <taxon>Peronosporomycetes</taxon>
        <taxon>Peronosporales</taxon>
        <taxon>Peronosporaceae</taxon>
        <taxon>Bremia</taxon>
    </lineage>
</organism>
<dbReference type="OrthoDB" id="101730at2759"/>
<evidence type="ECO:0000256" key="5">
    <source>
        <dbReference type="ARBA" id="ARBA00022801"/>
    </source>
</evidence>
<dbReference type="RefSeq" id="XP_067815812.1">
    <property type="nucleotide sequence ID" value="XM_067965435.1"/>
</dbReference>
<dbReference type="PANTHER" id="PTHR34072">
    <property type="entry name" value="ENZYMATIC POLYPROTEIN-RELATED"/>
    <property type="match status" value="1"/>
</dbReference>
<keyword evidence="3" id="KW-0540">Nuclease</keyword>
<dbReference type="InterPro" id="IPR043502">
    <property type="entry name" value="DNA/RNA_pol_sf"/>
</dbReference>
<dbReference type="Pfam" id="PF17917">
    <property type="entry name" value="RT_RNaseH"/>
    <property type="match status" value="1"/>
</dbReference>
<dbReference type="AlphaFoldDB" id="A0A976IBT9"/>
<keyword evidence="6" id="KW-0695">RNA-directed DNA polymerase</keyword>
<keyword evidence="2" id="KW-0548">Nucleotidyltransferase</keyword>
<name>A0A976IBT9_BRELC</name>
<keyword evidence="1" id="KW-0808">Transferase</keyword>
<proteinExistence type="predicted"/>
<dbReference type="GeneID" id="94351106"/>
<evidence type="ECO:0000256" key="3">
    <source>
        <dbReference type="ARBA" id="ARBA00022722"/>
    </source>
</evidence>
<keyword evidence="5" id="KW-0378">Hydrolase</keyword>
<protein>
    <recommendedName>
        <fullName evidence="7">Reverse transcriptase RNase H-like domain-containing protein</fullName>
    </recommendedName>
</protein>
<accession>A0A976IBT9</accession>
<keyword evidence="9" id="KW-1185">Reference proteome</keyword>
<evidence type="ECO:0000313" key="9">
    <source>
        <dbReference type="Proteomes" id="UP000294530"/>
    </source>
</evidence>
<dbReference type="PANTHER" id="PTHR34072:SF56">
    <property type="entry name" value="REVERSE TRANSCRIPTASE_RETROTRANSPOSON-DERIVED PROTEIN RNASE H-LIKE DOMAIN-CONTAINING PROTEIN"/>
    <property type="match status" value="1"/>
</dbReference>
<dbReference type="GO" id="GO:0004519">
    <property type="term" value="F:endonuclease activity"/>
    <property type="evidence" value="ECO:0007669"/>
    <property type="project" value="UniProtKB-KW"/>
</dbReference>
<dbReference type="SUPFAM" id="SSF56672">
    <property type="entry name" value="DNA/RNA polymerases"/>
    <property type="match status" value="1"/>
</dbReference>
<dbReference type="GO" id="GO:0016787">
    <property type="term" value="F:hydrolase activity"/>
    <property type="evidence" value="ECO:0007669"/>
    <property type="project" value="UniProtKB-KW"/>
</dbReference>
<feature type="domain" description="Reverse transcriptase RNase H-like" evidence="7">
    <location>
        <begin position="21"/>
        <end position="124"/>
    </location>
</feature>
<dbReference type="Proteomes" id="UP000294530">
    <property type="component" value="Unassembled WGS sequence"/>
</dbReference>